<gene>
    <name evidence="2" type="ORF">RRG08_016320</name>
</gene>
<accession>A0AAE1AWY5</accession>
<evidence type="ECO:0000313" key="2">
    <source>
        <dbReference type="EMBL" id="KAK3795545.1"/>
    </source>
</evidence>
<evidence type="ECO:0000256" key="1">
    <source>
        <dbReference type="SAM" id="MobiDB-lite"/>
    </source>
</evidence>
<dbReference type="Proteomes" id="UP001283361">
    <property type="component" value="Unassembled WGS sequence"/>
</dbReference>
<feature type="compositionally biased region" description="Polar residues" evidence="1">
    <location>
        <begin position="32"/>
        <end position="48"/>
    </location>
</feature>
<name>A0AAE1AWY5_9GAST</name>
<keyword evidence="3" id="KW-1185">Reference proteome</keyword>
<feature type="region of interest" description="Disordered" evidence="1">
    <location>
        <begin position="1"/>
        <end position="75"/>
    </location>
</feature>
<sequence length="93" mass="10322">MKRNSFRMIENGQVRHSGTDGEQLTPVDKSDTQALTASSSHQWTNQTPRHGRRAAHTSGQTRPEAREQPEETNSACLVSSIILSGQTHNFHPT</sequence>
<protein>
    <submittedName>
        <fullName evidence="2">Uncharacterized protein</fullName>
    </submittedName>
</protein>
<evidence type="ECO:0000313" key="3">
    <source>
        <dbReference type="Proteomes" id="UP001283361"/>
    </source>
</evidence>
<dbReference type="AlphaFoldDB" id="A0AAE1AWY5"/>
<comment type="caution">
    <text evidence="2">The sequence shown here is derived from an EMBL/GenBank/DDBJ whole genome shotgun (WGS) entry which is preliminary data.</text>
</comment>
<proteinExistence type="predicted"/>
<organism evidence="2 3">
    <name type="scientific">Elysia crispata</name>
    <name type="common">lettuce slug</name>
    <dbReference type="NCBI Taxonomy" id="231223"/>
    <lineage>
        <taxon>Eukaryota</taxon>
        <taxon>Metazoa</taxon>
        <taxon>Spiralia</taxon>
        <taxon>Lophotrochozoa</taxon>
        <taxon>Mollusca</taxon>
        <taxon>Gastropoda</taxon>
        <taxon>Heterobranchia</taxon>
        <taxon>Euthyneura</taxon>
        <taxon>Panpulmonata</taxon>
        <taxon>Sacoglossa</taxon>
        <taxon>Placobranchoidea</taxon>
        <taxon>Plakobranchidae</taxon>
        <taxon>Elysia</taxon>
    </lineage>
</organism>
<dbReference type="EMBL" id="JAWDGP010001035">
    <property type="protein sequence ID" value="KAK3795545.1"/>
    <property type="molecule type" value="Genomic_DNA"/>
</dbReference>
<reference evidence="2" key="1">
    <citation type="journal article" date="2023" name="G3 (Bethesda)">
        <title>A reference genome for the long-term kleptoplast-retaining sea slug Elysia crispata morphotype clarki.</title>
        <authorList>
            <person name="Eastman K.E."/>
            <person name="Pendleton A.L."/>
            <person name="Shaikh M.A."/>
            <person name="Suttiyut T."/>
            <person name="Ogas R."/>
            <person name="Tomko P."/>
            <person name="Gavelis G."/>
            <person name="Widhalm J.R."/>
            <person name="Wisecaver J.H."/>
        </authorList>
    </citation>
    <scope>NUCLEOTIDE SEQUENCE</scope>
    <source>
        <strain evidence="2">ECLA1</strain>
    </source>
</reference>